<name>A0A6H1ZT22_9ZZZZ</name>
<dbReference type="InterPro" id="IPR000653">
    <property type="entry name" value="DegT/StrS_aminotransferase"/>
</dbReference>
<protein>
    <submittedName>
        <fullName evidence="1">Putative DegT/DnrJ/EryC1/StrS aminotransferase family protein</fullName>
    </submittedName>
</protein>
<evidence type="ECO:0000313" key="1">
    <source>
        <dbReference type="EMBL" id="QJA50425.1"/>
    </source>
</evidence>
<proteinExistence type="predicted"/>
<sequence>MDSILLFYPNIYKDEWIAELSEVFDTRWIGQGPKVNEFEKAFGEEFGYEYCLAVNSGSAALELAYHLVGILPGDHILSPVFTCTATNILLLRRGAKIEFLDINDQLTANYDDVVRKIKKNTRAIIVVTLGGLAVDKRIFMLADSYNIPVIVDAAQSLGVSEKYGDYICYSFQAIKHFTTGDGGILVCPDKEHYEMAKKLRWFGIDREAKKRANWQWKVNHQMSMDIEEIGYKFHMNDIQAAMGLVGLRHSSDDLAWRRRLCEAYANNLDAETVWGGSCWLLAVLTNHRDEIMEYLRSKGIECDLVQVRNDAFKVFGGQQQFPHMDRLESQYLYLPLHSRITLDDVNRVVGEFNRCKSELKLKVEAA</sequence>
<dbReference type="Pfam" id="PF01041">
    <property type="entry name" value="DegT_DnrJ_EryC1"/>
    <property type="match status" value="1"/>
</dbReference>
<dbReference type="AlphaFoldDB" id="A0A6H1ZT22"/>
<dbReference type="GO" id="GO:0008483">
    <property type="term" value="F:transaminase activity"/>
    <property type="evidence" value="ECO:0007669"/>
    <property type="project" value="UniProtKB-KW"/>
</dbReference>
<keyword evidence="1" id="KW-0032">Aminotransferase</keyword>
<dbReference type="SUPFAM" id="SSF53383">
    <property type="entry name" value="PLP-dependent transferases"/>
    <property type="match status" value="1"/>
</dbReference>
<gene>
    <name evidence="1" type="ORF">TM448A01760_0011</name>
</gene>
<organism evidence="1">
    <name type="scientific">viral metagenome</name>
    <dbReference type="NCBI Taxonomy" id="1070528"/>
    <lineage>
        <taxon>unclassified sequences</taxon>
        <taxon>metagenomes</taxon>
        <taxon>organismal metagenomes</taxon>
    </lineage>
</organism>
<accession>A0A6H1ZT22</accession>
<dbReference type="GO" id="GO:0030170">
    <property type="term" value="F:pyridoxal phosphate binding"/>
    <property type="evidence" value="ECO:0007669"/>
    <property type="project" value="TreeGrafter"/>
</dbReference>
<reference evidence="1" key="1">
    <citation type="submission" date="2020-03" db="EMBL/GenBank/DDBJ databases">
        <title>The deep terrestrial virosphere.</title>
        <authorList>
            <person name="Holmfeldt K."/>
            <person name="Nilsson E."/>
            <person name="Simone D."/>
            <person name="Lopez-Fernandez M."/>
            <person name="Wu X."/>
            <person name="de Brujin I."/>
            <person name="Lundin D."/>
            <person name="Andersson A."/>
            <person name="Bertilsson S."/>
            <person name="Dopson M."/>
        </authorList>
    </citation>
    <scope>NUCLEOTIDE SEQUENCE</scope>
    <source>
        <strain evidence="1">TM448A01760</strain>
    </source>
</reference>
<keyword evidence="1" id="KW-0808">Transferase</keyword>
<dbReference type="Gene3D" id="3.90.1150.10">
    <property type="entry name" value="Aspartate Aminotransferase, domain 1"/>
    <property type="match status" value="1"/>
</dbReference>
<dbReference type="GO" id="GO:0000271">
    <property type="term" value="P:polysaccharide biosynthetic process"/>
    <property type="evidence" value="ECO:0007669"/>
    <property type="project" value="TreeGrafter"/>
</dbReference>
<dbReference type="PANTHER" id="PTHR30244:SF34">
    <property type="entry name" value="DTDP-4-AMINO-4,6-DIDEOXYGALACTOSE TRANSAMINASE"/>
    <property type="match status" value="1"/>
</dbReference>
<dbReference type="Gene3D" id="3.40.640.10">
    <property type="entry name" value="Type I PLP-dependent aspartate aminotransferase-like (Major domain)"/>
    <property type="match status" value="1"/>
</dbReference>
<dbReference type="InterPro" id="IPR015422">
    <property type="entry name" value="PyrdxlP-dep_Trfase_small"/>
</dbReference>
<dbReference type="InterPro" id="IPR015424">
    <property type="entry name" value="PyrdxlP-dep_Trfase"/>
</dbReference>
<dbReference type="EMBL" id="MT144194">
    <property type="protein sequence ID" value="QJA50425.1"/>
    <property type="molecule type" value="Genomic_DNA"/>
</dbReference>
<dbReference type="InterPro" id="IPR015421">
    <property type="entry name" value="PyrdxlP-dep_Trfase_major"/>
</dbReference>
<dbReference type="PANTHER" id="PTHR30244">
    <property type="entry name" value="TRANSAMINASE"/>
    <property type="match status" value="1"/>
</dbReference>
<dbReference type="PIRSF" id="PIRSF000390">
    <property type="entry name" value="PLP_StrS"/>
    <property type="match status" value="1"/>
</dbReference>